<dbReference type="eggNOG" id="COG3321">
    <property type="taxonomic scope" value="Bacteria"/>
</dbReference>
<keyword evidence="4" id="KW-0808">Transferase</keyword>
<proteinExistence type="predicted"/>
<dbReference type="InterPro" id="IPR020841">
    <property type="entry name" value="PKS_Beta-ketoAc_synthase_dom"/>
</dbReference>
<dbReference type="OrthoDB" id="9778690at2"/>
<dbReference type="GO" id="GO:0033068">
    <property type="term" value="P:macrolide biosynthetic process"/>
    <property type="evidence" value="ECO:0007669"/>
    <property type="project" value="UniProtKB-ARBA"/>
</dbReference>
<dbReference type="Pfam" id="PF02801">
    <property type="entry name" value="Ketoacyl-synt_C"/>
    <property type="match status" value="1"/>
</dbReference>
<dbReference type="GO" id="GO:0004312">
    <property type="term" value="F:fatty acid synthase activity"/>
    <property type="evidence" value="ECO:0007669"/>
    <property type="project" value="TreeGrafter"/>
</dbReference>
<dbReference type="SMART" id="SM00825">
    <property type="entry name" value="PKS_KS"/>
    <property type="match status" value="1"/>
</dbReference>
<dbReference type="InterPro" id="IPR014030">
    <property type="entry name" value="Ketoacyl_synth_N"/>
</dbReference>
<dbReference type="InterPro" id="IPR009081">
    <property type="entry name" value="PP-bd_ACP"/>
</dbReference>
<dbReference type="Gene3D" id="3.30.70.3290">
    <property type="match status" value="1"/>
</dbReference>
<dbReference type="InterPro" id="IPR013968">
    <property type="entry name" value="PKS_KR"/>
</dbReference>
<dbReference type="CDD" id="cd08952">
    <property type="entry name" value="KR_1_SDR_x"/>
    <property type="match status" value="1"/>
</dbReference>
<dbReference type="InterPro" id="IPR020806">
    <property type="entry name" value="PKS_PP-bd"/>
</dbReference>
<evidence type="ECO:0000256" key="5">
    <source>
        <dbReference type="ARBA" id="ARBA00023194"/>
    </source>
</evidence>
<organism evidence="11 12">
    <name type="scientific">Saccharothrix espanaensis (strain ATCC 51144 / DSM 44229 / JCM 9112 / NBRC 15066 / NRRL 15764)</name>
    <dbReference type="NCBI Taxonomy" id="1179773"/>
    <lineage>
        <taxon>Bacteria</taxon>
        <taxon>Bacillati</taxon>
        <taxon>Actinomycetota</taxon>
        <taxon>Actinomycetes</taxon>
        <taxon>Pseudonocardiales</taxon>
        <taxon>Pseudonocardiaceae</taxon>
        <taxon>Saccharothrix</taxon>
    </lineage>
</organism>
<dbReference type="InterPro" id="IPR016035">
    <property type="entry name" value="Acyl_Trfase/lysoPLipase"/>
</dbReference>
<dbReference type="SMART" id="SM01294">
    <property type="entry name" value="PKS_PP_betabranch"/>
    <property type="match status" value="1"/>
</dbReference>
<evidence type="ECO:0000256" key="3">
    <source>
        <dbReference type="ARBA" id="ARBA00022553"/>
    </source>
</evidence>
<dbReference type="SUPFAM" id="SSF55048">
    <property type="entry name" value="Probable ACP-binding domain of malonyl-CoA ACP transacylase"/>
    <property type="match status" value="1"/>
</dbReference>
<evidence type="ECO:0000256" key="7">
    <source>
        <dbReference type="ARBA" id="ARBA00023315"/>
    </source>
</evidence>
<dbReference type="eggNOG" id="COG0236">
    <property type="taxonomic scope" value="Bacteria"/>
</dbReference>
<feature type="domain" description="Carrier" evidence="9">
    <location>
        <begin position="1441"/>
        <end position="1518"/>
    </location>
</feature>
<dbReference type="Pfam" id="PF00698">
    <property type="entry name" value="Acyl_transf_1"/>
    <property type="match status" value="1"/>
</dbReference>
<evidence type="ECO:0000256" key="8">
    <source>
        <dbReference type="SAM" id="MobiDB-lite"/>
    </source>
</evidence>
<dbReference type="Pfam" id="PF08990">
    <property type="entry name" value="Docking"/>
    <property type="match status" value="1"/>
</dbReference>
<dbReference type="NCBIfam" id="NF045894">
    <property type="entry name" value="PKS_plus_SDR"/>
    <property type="match status" value="1"/>
</dbReference>
<dbReference type="InterPro" id="IPR057326">
    <property type="entry name" value="KR_dom"/>
</dbReference>
<dbReference type="PROSITE" id="PS52004">
    <property type="entry name" value="KS3_2"/>
    <property type="match status" value="1"/>
</dbReference>
<dbReference type="SUPFAM" id="SSF47336">
    <property type="entry name" value="ACP-like"/>
    <property type="match status" value="1"/>
</dbReference>
<dbReference type="Pfam" id="PF18369">
    <property type="entry name" value="PKS_DE"/>
    <property type="match status" value="1"/>
</dbReference>
<dbReference type="PANTHER" id="PTHR43775:SF51">
    <property type="entry name" value="INACTIVE PHENOLPHTHIOCEROL SYNTHESIS POLYKETIDE SYNTHASE TYPE I PKS1-RELATED"/>
    <property type="match status" value="1"/>
</dbReference>
<evidence type="ECO:0000259" key="9">
    <source>
        <dbReference type="PROSITE" id="PS50075"/>
    </source>
</evidence>
<evidence type="ECO:0000256" key="4">
    <source>
        <dbReference type="ARBA" id="ARBA00022679"/>
    </source>
</evidence>
<dbReference type="STRING" id="1179773.BN6_47410"/>
<protein>
    <submittedName>
        <fullName evidence="11">Polyketide synthase</fullName>
    </submittedName>
</protein>
<dbReference type="KEGG" id="sesp:BN6_47410"/>
<evidence type="ECO:0000256" key="1">
    <source>
        <dbReference type="ARBA" id="ARBA00001957"/>
    </source>
</evidence>
<dbReference type="GO" id="GO:0006633">
    <property type="term" value="P:fatty acid biosynthetic process"/>
    <property type="evidence" value="ECO:0007669"/>
    <property type="project" value="InterPro"/>
</dbReference>
<dbReference type="SUPFAM" id="SSF52151">
    <property type="entry name" value="FabD/lysophospholipase-like"/>
    <property type="match status" value="1"/>
</dbReference>
<dbReference type="InterPro" id="IPR015083">
    <property type="entry name" value="NorB/c/GfsB-D-like_docking"/>
</dbReference>
<dbReference type="PROSITE" id="PS00606">
    <property type="entry name" value="KS3_1"/>
    <property type="match status" value="1"/>
</dbReference>
<dbReference type="BioCyc" id="SESP1179773:BN6_RS42245-MONOMER"/>
<dbReference type="CDD" id="cd00833">
    <property type="entry name" value="PKS"/>
    <property type="match status" value="1"/>
</dbReference>
<dbReference type="Gene3D" id="3.40.50.720">
    <property type="entry name" value="NAD(P)-binding Rossmann-like Domain"/>
    <property type="match status" value="1"/>
</dbReference>
<dbReference type="SMART" id="SM00827">
    <property type="entry name" value="PKS_AT"/>
    <property type="match status" value="1"/>
</dbReference>
<keyword evidence="7" id="KW-0012">Acyltransferase</keyword>
<keyword evidence="6" id="KW-0511">Multifunctional enzyme</keyword>
<dbReference type="PROSITE" id="PS50075">
    <property type="entry name" value="CARRIER"/>
    <property type="match status" value="1"/>
</dbReference>
<dbReference type="InterPro" id="IPR032821">
    <property type="entry name" value="PKS_assoc"/>
</dbReference>
<dbReference type="InterPro" id="IPR036736">
    <property type="entry name" value="ACP-like_sf"/>
</dbReference>
<comment type="cofactor">
    <cofactor evidence="1">
        <name>pantetheine 4'-phosphate</name>
        <dbReference type="ChEBI" id="CHEBI:47942"/>
    </cofactor>
</comment>
<dbReference type="GO" id="GO:0031177">
    <property type="term" value="F:phosphopantetheine binding"/>
    <property type="evidence" value="ECO:0007669"/>
    <property type="project" value="InterPro"/>
</dbReference>
<dbReference type="SMART" id="SM00822">
    <property type="entry name" value="PKS_KR"/>
    <property type="match status" value="1"/>
</dbReference>
<evidence type="ECO:0000256" key="2">
    <source>
        <dbReference type="ARBA" id="ARBA00022450"/>
    </source>
</evidence>
<dbReference type="InterPro" id="IPR014031">
    <property type="entry name" value="Ketoacyl_synth_C"/>
</dbReference>
<dbReference type="InterPro" id="IPR041618">
    <property type="entry name" value="PKS_DE"/>
</dbReference>
<keyword evidence="12" id="KW-1185">Reference proteome</keyword>
<dbReference type="SUPFAM" id="SSF51735">
    <property type="entry name" value="NAD(P)-binding Rossmann-fold domains"/>
    <property type="match status" value="2"/>
</dbReference>
<dbReference type="Proteomes" id="UP000006281">
    <property type="component" value="Chromosome"/>
</dbReference>
<dbReference type="InterPro" id="IPR016036">
    <property type="entry name" value="Malonyl_transacylase_ACP-bd"/>
</dbReference>
<evidence type="ECO:0000313" key="11">
    <source>
        <dbReference type="EMBL" id="CCH32017.1"/>
    </source>
</evidence>
<dbReference type="InterPro" id="IPR016039">
    <property type="entry name" value="Thiolase-like"/>
</dbReference>
<dbReference type="FunFam" id="3.40.47.10:FF:000019">
    <property type="entry name" value="Polyketide synthase type I"/>
    <property type="match status" value="1"/>
</dbReference>
<dbReference type="Pfam" id="PF00109">
    <property type="entry name" value="ketoacyl-synt"/>
    <property type="match status" value="1"/>
</dbReference>
<dbReference type="Gene3D" id="3.40.366.10">
    <property type="entry name" value="Malonyl-Coenzyme A Acyl Carrier Protein, domain 2"/>
    <property type="match status" value="1"/>
</dbReference>
<dbReference type="InterPro" id="IPR001227">
    <property type="entry name" value="Ac_transferase_dom_sf"/>
</dbReference>
<feature type="region of interest" description="Disordered" evidence="8">
    <location>
        <begin position="62"/>
        <end position="87"/>
    </location>
</feature>
<dbReference type="InterPro" id="IPR018201">
    <property type="entry name" value="Ketoacyl_synth_AS"/>
</dbReference>
<dbReference type="EMBL" id="HE804045">
    <property type="protein sequence ID" value="CCH32017.1"/>
    <property type="molecule type" value="Genomic_DNA"/>
</dbReference>
<dbReference type="Gene3D" id="1.10.1200.10">
    <property type="entry name" value="ACP-like"/>
    <property type="match status" value="1"/>
</dbReference>
<dbReference type="GO" id="GO:0004315">
    <property type="term" value="F:3-oxoacyl-[acyl-carrier-protein] synthase activity"/>
    <property type="evidence" value="ECO:0007669"/>
    <property type="project" value="InterPro"/>
</dbReference>
<evidence type="ECO:0000259" key="10">
    <source>
        <dbReference type="PROSITE" id="PS52004"/>
    </source>
</evidence>
<dbReference type="InterPro" id="IPR036291">
    <property type="entry name" value="NAD(P)-bd_dom_sf"/>
</dbReference>
<name>K0K356_SACES</name>
<dbReference type="Pfam" id="PF08659">
    <property type="entry name" value="KR"/>
    <property type="match status" value="1"/>
</dbReference>
<evidence type="ECO:0000256" key="6">
    <source>
        <dbReference type="ARBA" id="ARBA00023268"/>
    </source>
</evidence>
<dbReference type="HOGENOM" id="CLU_000022_35_2_11"/>
<dbReference type="PATRIC" id="fig|1179773.3.peg.4749"/>
<dbReference type="FunFam" id="3.40.366.10:FF:000002">
    <property type="entry name" value="Probable polyketide synthase 2"/>
    <property type="match status" value="1"/>
</dbReference>
<dbReference type="PANTHER" id="PTHR43775">
    <property type="entry name" value="FATTY ACID SYNTHASE"/>
    <property type="match status" value="1"/>
</dbReference>
<dbReference type="Pfam" id="PF00550">
    <property type="entry name" value="PP-binding"/>
    <property type="match status" value="1"/>
</dbReference>
<sequence length="1589" mass="163160">MSDEQKLRDYLAKVTAVLRQTRQRLADVTAAATEPIAVVGTACRLPGGVDSPEALWRLLAEGRDGTGPLPTDRGWDPDLYDPDPARSGKSYTRRGGFLYDAGDFDADFFGIPPREALAADPQQRLLLETTWEAFERAGIDPDTLRGSDAGVFVGVIAQEYGPSLHHKPAQDTDGYMLTGTTTSVASGRIAYTFGLEGPAVTVDTACSSSLVAVHLAIQALRSGETSLAVAGGATVLGGPGVFVEFSRQRGLAPDGRCKAFSDSADGTAWSEGVGVLVLERLSDARAKGHPVLAVLRGSAVNQDGRSTQLTAPNGRSQQRVIRSALAAAGLEPSDVDAVEAHGTGTRLGDPVEAQALIATYGADRAGEPLYLGSMKSNIGHALAAAGVAGIIKVVEAVRRGVLPKTLHVDAPTTHVDWAGSGVRLLESARPWPETGRPRRAAVSSFGVSGTNAHVIVEQAEPVAAAEIADDVPPVVPLVLSGATEAGLRALAARVLPVVEGGVPLADLGFSLATTRAALAQRAVVVGADRAQLVDGLRSLADGSGAVTARSAGASAFLFTGQGAQRVGMGRELYEAYPVFAAAFDAAVTELDRALGAPASYSGSYPGPYSVADVVFGAEGVPSDALDDTVYTQTGLFAVEVALFRLFESWGVRPDFVAGHSIGELAAAHVAGVWSLADAATLVAARGRLMASLPAGGAMVAVEATEARVRAALAGLSTVDIAAVNGPTSVVVSGDEAAVLAVAARFAGDGVRTKRLRVSHAFHSPLVEPVLAEFRAVAEKLTYRAPAITVVSALTGAVATAAELADPGYWVRHVREAVRFGDAVDTLRGRGATTLVELGPDAVLTAMARQSLRDAPVRAVAALRRDRPEAPAVVAALGAAHAGGAAVDWAAVFPGARRVDLPTYPFQRTRFWLDASVAAGSATTPAATGGRFWDLVRAGDPAGLAAELGDEALHGPVSAVLPALTTWLAERSDAERVDAWRHRVVWRSTPDPAGRLSGTWLLVAPPAGHQWVAAAERALTARGADVRVATEVTGTERVAGVLSLLSLTKGDHPDHPGVPAAHTATLDLLRALDPVDAPLWVVTRGAVAVQRGADADPDHALLWGVGLIAGAEHPGRWGGLVDLPVDADAAAWDRLAAALAGGESELAVRAEGVLARRIVRAPAEPTTRLWRPRGTTLVTGGTGGLGARVAAWLAERGAPRLLLVSRRGPAAPGAAELVAELTALGAEVDVVAADVADRAALAGVLAAIPAEHPLDAVVHTAAVLDDALLGELTPQRVANALAAKVGGARALDELTRDVDLSAFVLFSSLAGVRGTAGQGNYAPGNAYLDALAARRRAAGLPGTAVAWGQWAGDGIVDAEVDRVLARFGLTALPPELAVTALGPVLDADETAVVVAEVDWRALAGPVPLVAELTGAEPGGQAAAAEPGGDAFLRELPGLGAAERTARLVALVRAETAAVQGRDLAAVEAERSFRDQGFDSLSALELRTRLGTRTGLRLPSTLVFDHPTPVAVAAHLDAGLAPAPAASVDSAVDALVEAAAGADPASRALAAARLRELIAGWDTPAPTSVAELEHADDDELAAFISTTLGIS</sequence>
<feature type="domain" description="Ketosynthase family 3 (KS3)" evidence="10">
    <location>
        <begin position="33"/>
        <end position="458"/>
    </location>
</feature>
<keyword evidence="3" id="KW-0597">Phosphoprotein</keyword>
<dbReference type="Gene3D" id="6.10.140.1830">
    <property type="match status" value="1"/>
</dbReference>
<accession>K0K356</accession>
<dbReference type="Gene3D" id="3.40.47.10">
    <property type="match status" value="1"/>
</dbReference>
<dbReference type="Pfam" id="PF16197">
    <property type="entry name" value="KAsynt_C_assoc"/>
    <property type="match status" value="1"/>
</dbReference>
<dbReference type="SUPFAM" id="SSF53901">
    <property type="entry name" value="Thiolase-like"/>
    <property type="match status" value="1"/>
</dbReference>
<dbReference type="InterPro" id="IPR050091">
    <property type="entry name" value="PKS_NRPS_Biosynth_Enz"/>
</dbReference>
<keyword evidence="5" id="KW-0045">Antibiotic biosynthesis</keyword>
<evidence type="ECO:0000313" key="12">
    <source>
        <dbReference type="Proteomes" id="UP000006281"/>
    </source>
</evidence>
<dbReference type="InterPro" id="IPR014043">
    <property type="entry name" value="Acyl_transferase_dom"/>
</dbReference>
<reference evidence="11 12" key="1">
    <citation type="journal article" date="2012" name="BMC Genomics">
        <title>Complete genome sequence of Saccharothrix espanaensis DSM 44229T and comparison to the other completely sequenced Pseudonocardiaceae.</title>
        <authorList>
            <person name="Strobel T."/>
            <person name="Al-Dilaimi A."/>
            <person name="Blom J."/>
            <person name="Gessner A."/>
            <person name="Kalinowski J."/>
            <person name="Luzhetska M."/>
            <person name="Puhler A."/>
            <person name="Szczepanowski R."/>
            <person name="Bechthold A."/>
            <person name="Ruckert C."/>
        </authorList>
    </citation>
    <scope>NUCLEOTIDE SEQUENCE [LARGE SCALE GENOMIC DNA]</scope>
    <source>
        <strain evidence="12">ATCC 51144 / DSM 44229 / JCM 9112 / NBRC 15066 / NRRL 15764</strain>
    </source>
</reference>
<keyword evidence="2" id="KW-0596">Phosphopantetheine</keyword>
<dbReference type="SMART" id="SM00823">
    <property type="entry name" value="PKS_PP"/>
    <property type="match status" value="1"/>
</dbReference>
<gene>
    <name evidence="11" type="primary">pks9-5</name>
    <name evidence="11" type="ordered locus">BN6_47410</name>
</gene>